<feature type="transmembrane region" description="Helical" evidence="1">
    <location>
        <begin position="267"/>
        <end position="287"/>
    </location>
</feature>
<dbReference type="AlphaFoldDB" id="A0A9X1JZU5"/>
<gene>
    <name evidence="3" type="ORF">KX928_18440</name>
</gene>
<protein>
    <recommendedName>
        <fullName evidence="5">PEP-CTERM protein-sorting domain-containing protein</fullName>
    </recommendedName>
</protein>
<accession>A0A9X1JZU5</accession>
<organism evidence="3 4">
    <name type="scientific">Roseobacter insulae</name>
    <dbReference type="NCBI Taxonomy" id="2859783"/>
    <lineage>
        <taxon>Bacteria</taxon>
        <taxon>Pseudomonadati</taxon>
        <taxon>Pseudomonadota</taxon>
        <taxon>Alphaproteobacteria</taxon>
        <taxon>Rhodobacterales</taxon>
        <taxon>Roseobacteraceae</taxon>
        <taxon>Roseobacter</taxon>
    </lineage>
</organism>
<keyword evidence="1" id="KW-1133">Transmembrane helix</keyword>
<proteinExistence type="predicted"/>
<dbReference type="Proteomes" id="UP001138661">
    <property type="component" value="Unassembled WGS sequence"/>
</dbReference>
<reference evidence="3" key="1">
    <citation type="submission" date="2021-07" db="EMBL/GenBank/DDBJ databases">
        <title>Roseobacter insulae sp. nov., isolated from a tidal flat.</title>
        <authorList>
            <person name="Park S."/>
            <person name="Yoon J.-H."/>
        </authorList>
    </citation>
    <scope>NUCLEOTIDE SEQUENCE</scope>
    <source>
        <strain evidence="3">YSTF-M11</strain>
    </source>
</reference>
<evidence type="ECO:0000313" key="4">
    <source>
        <dbReference type="Proteomes" id="UP001138661"/>
    </source>
</evidence>
<dbReference type="RefSeq" id="WP_219505647.1">
    <property type="nucleotide sequence ID" value="NZ_JAHXDN010000005.1"/>
</dbReference>
<dbReference type="EMBL" id="JAHXDN010000005">
    <property type="protein sequence ID" value="MBW4709771.1"/>
    <property type="molecule type" value="Genomic_DNA"/>
</dbReference>
<keyword evidence="4" id="KW-1185">Reference proteome</keyword>
<evidence type="ECO:0000256" key="1">
    <source>
        <dbReference type="SAM" id="Phobius"/>
    </source>
</evidence>
<name>A0A9X1JZU5_9RHOB</name>
<feature type="chain" id="PRO_5040980531" description="PEP-CTERM protein-sorting domain-containing protein" evidence="2">
    <location>
        <begin position="24"/>
        <end position="296"/>
    </location>
</feature>
<feature type="signal peptide" evidence="2">
    <location>
        <begin position="1"/>
        <end position="23"/>
    </location>
</feature>
<keyword evidence="1" id="KW-0812">Transmembrane</keyword>
<sequence>MRIFPKSLLFTVFVSLTAAPAIAATVPAITASPTMKQHTNRAIGDSVGDSEGKYRTDASLFIQSEHAVKTHPYENPDDGFHHHVPEPTPFLFTQNYFVDTAADGSAIVAGLPDFQTTDPYGNKYNLNFDVEGNTRFVLDKNHSWSGSYQVPKVGGGGINSFGFGLTILGTGGQFSIGWDNDVSPDFTMSFAGDPNNPVFQFIYPDGFSMAKGTLQIQGFVRNVTSPEWGRVKTNAFATVVEDTSIFTSGPEFQYLLRPGVYDVTHHVVPLPAGFPILLTGLGVLLGVGRIRSSRVQ</sequence>
<comment type="caution">
    <text evidence="3">The sequence shown here is derived from an EMBL/GenBank/DDBJ whole genome shotgun (WGS) entry which is preliminary data.</text>
</comment>
<evidence type="ECO:0000313" key="3">
    <source>
        <dbReference type="EMBL" id="MBW4709771.1"/>
    </source>
</evidence>
<evidence type="ECO:0008006" key="5">
    <source>
        <dbReference type="Google" id="ProtNLM"/>
    </source>
</evidence>
<keyword evidence="1" id="KW-0472">Membrane</keyword>
<keyword evidence="2" id="KW-0732">Signal</keyword>
<evidence type="ECO:0000256" key="2">
    <source>
        <dbReference type="SAM" id="SignalP"/>
    </source>
</evidence>